<dbReference type="InterPro" id="IPR029000">
    <property type="entry name" value="Cyclophilin-like_dom_sf"/>
</dbReference>
<dbReference type="PANTHER" id="PTHR45625:SF6">
    <property type="entry name" value="SPLICEOSOME-ASSOCIATED PROTEIN CWC27 HOMOLOG"/>
    <property type="match status" value="1"/>
</dbReference>
<feature type="compositionally biased region" description="Polar residues" evidence="5">
    <location>
        <begin position="376"/>
        <end position="390"/>
    </location>
</feature>
<feature type="region of interest" description="Disordered" evidence="5">
    <location>
        <begin position="231"/>
        <end position="352"/>
    </location>
</feature>
<accession>A0AAI9EE20</accession>
<feature type="region of interest" description="Disordered" evidence="5">
    <location>
        <begin position="466"/>
        <end position="489"/>
    </location>
</feature>
<dbReference type="AlphaFoldDB" id="A0AAI9EE20"/>
<dbReference type="GO" id="GO:0003755">
    <property type="term" value="F:peptidyl-prolyl cis-trans isomerase activity"/>
    <property type="evidence" value="ECO:0007669"/>
    <property type="project" value="UniProtKB-EC"/>
</dbReference>
<feature type="compositionally biased region" description="Acidic residues" evidence="5">
    <location>
        <begin position="281"/>
        <end position="294"/>
    </location>
</feature>
<comment type="catalytic activity">
    <reaction evidence="1">
        <text>[protein]-peptidylproline (omega=180) = [protein]-peptidylproline (omega=0)</text>
        <dbReference type="Rhea" id="RHEA:16237"/>
        <dbReference type="Rhea" id="RHEA-COMP:10747"/>
        <dbReference type="Rhea" id="RHEA-COMP:10748"/>
        <dbReference type="ChEBI" id="CHEBI:83833"/>
        <dbReference type="ChEBI" id="CHEBI:83834"/>
        <dbReference type="EC" id="5.2.1.8"/>
    </reaction>
</comment>
<evidence type="ECO:0000256" key="1">
    <source>
        <dbReference type="ARBA" id="ARBA00000971"/>
    </source>
</evidence>
<sequence length="489" mass="54239">MSNLYNLEPQPTAKVILNTTAGDLTLELFAKQTPLASRNFLQHCLDGYYNNTIFHRLVPGFIIQGGDPTGTGSGGISALNEGEPFQDEIHTRLKLNRRGLLGMANEGPDSNASQFFFTLDATPELQGKNTMFGRIEGDTIYNLMKMADAELNEGSERPMYPTKITGAEILVNPFEDMVARVKEAPRTRAEGGKKEVKKRKKPAGKNVLSFGGDEGEEDVAPVLKKVKANPKLVAVEPDEPEKAPKEKKEKKAPKLDDEPMPDIEVKVSKSSNSAPAKPEQLEEADEESSEDEEDIRQRRLDRTNAEIQALKASMKRTVDVKPKEKEKPKSALEAMIPETSTRGRKRGKATDEKGAFDLFASFKKRLEDLPEDEDTGTTSTKPAEASTNGHNAVEPTTAEDEEAALCDLHFIANCQSCKSWDQEANDTVDDDNGTSWMTKRLTFARDLLGKDLEWKKKMAEIEVIDPREKARELKEERKKGSKGEGKGRS</sequence>
<dbReference type="PROSITE" id="PS50072">
    <property type="entry name" value="CSA_PPIASE_2"/>
    <property type="match status" value="1"/>
</dbReference>
<dbReference type="InterPro" id="IPR044666">
    <property type="entry name" value="Cyclophilin_A-like"/>
</dbReference>
<dbReference type="Gene3D" id="2.40.100.10">
    <property type="entry name" value="Cyclophilin-like"/>
    <property type="match status" value="1"/>
</dbReference>
<dbReference type="PROSITE" id="PS00170">
    <property type="entry name" value="CSA_PPIASE_1"/>
    <property type="match status" value="1"/>
</dbReference>
<dbReference type="PANTHER" id="PTHR45625">
    <property type="entry name" value="PEPTIDYL-PROLYL CIS-TRANS ISOMERASE-RELATED"/>
    <property type="match status" value="1"/>
</dbReference>
<comment type="similarity">
    <text evidence="4">Belongs to the cyclophilin-type PPIase family. CWC27 subfamily.</text>
</comment>
<feature type="compositionally biased region" description="Basic and acidic residues" evidence="5">
    <location>
        <begin position="295"/>
        <end position="304"/>
    </location>
</feature>
<keyword evidence="3" id="KW-0539">Nucleus</keyword>
<name>A0AAI9EE20_9PEZI</name>
<feature type="compositionally biased region" description="Basic and acidic residues" evidence="5">
    <location>
        <begin position="316"/>
        <end position="330"/>
    </location>
</feature>
<keyword evidence="7" id="KW-0413">Isomerase</keyword>
<organism evidence="7 8">
    <name type="scientific">Lecanosticta acicola</name>
    <dbReference type="NCBI Taxonomy" id="111012"/>
    <lineage>
        <taxon>Eukaryota</taxon>
        <taxon>Fungi</taxon>
        <taxon>Dikarya</taxon>
        <taxon>Ascomycota</taxon>
        <taxon>Pezizomycotina</taxon>
        <taxon>Dothideomycetes</taxon>
        <taxon>Dothideomycetidae</taxon>
        <taxon>Mycosphaerellales</taxon>
        <taxon>Mycosphaerellaceae</taxon>
        <taxon>Lecanosticta</taxon>
    </lineage>
</organism>
<comment type="caution">
    <text evidence="7">The sequence shown here is derived from an EMBL/GenBank/DDBJ whole genome shotgun (WGS) entry which is preliminary data.</text>
</comment>
<dbReference type="Proteomes" id="UP001296104">
    <property type="component" value="Unassembled WGS sequence"/>
</dbReference>
<dbReference type="CDD" id="cd01925">
    <property type="entry name" value="cyclophilin_CeCYP16-like"/>
    <property type="match status" value="1"/>
</dbReference>
<evidence type="ECO:0000259" key="6">
    <source>
        <dbReference type="PROSITE" id="PS50072"/>
    </source>
</evidence>
<evidence type="ECO:0000313" key="8">
    <source>
        <dbReference type="Proteomes" id="UP001296104"/>
    </source>
</evidence>
<dbReference type="Pfam" id="PF00160">
    <property type="entry name" value="Pro_isomerase"/>
    <property type="match status" value="1"/>
</dbReference>
<reference evidence="7" key="1">
    <citation type="submission" date="2023-11" db="EMBL/GenBank/DDBJ databases">
        <authorList>
            <person name="Alioto T."/>
            <person name="Alioto T."/>
            <person name="Gomez Garrido J."/>
        </authorList>
    </citation>
    <scope>NUCLEOTIDE SEQUENCE</scope>
</reference>
<feature type="region of interest" description="Disordered" evidence="5">
    <location>
        <begin position="185"/>
        <end position="215"/>
    </location>
</feature>
<dbReference type="InterPro" id="IPR020892">
    <property type="entry name" value="Cyclophilin-type_PPIase_CS"/>
</dbReference>
<evidence type="ECO:0000256" key="2">
    <source>
        <dbReference type="ARBA" id="ARBA00004123"/>
    </source>
</evidence>
<dbReference type="EMBL" id="CAVMBE010000076">
    <property type="protein sequence ID" value="CAK4033007.1"/>
    <property type="molecule type" value="Genomic_DNA"/>
</dbReference>
<feature type="compositionally biased region" description="Basic and acidic residues" evidence="5">
    <location>
        <begin position="185"/>
        <end position="194"/>
    </location>
</feature>
<feature type="region of interest" description="Disordered" evidence="5">
    <location>
        <begin position="366"/>
        <end position="398"/>
    </location>
</feature>
<proteinExistence type="inferred from homology"/>
<evidence type="ECO:0000256" key="3">
    <source>
        <dbReference type="ARBA" id="ARBA00023242"/>
    </source>
</evidence>
<evidence type="ECO:0000256" key="5">
    <source>
        <dbReference type="SAM" id="MobiDB-lite"/>
    </source>
</evidence>
<feature type="domain" description="PPIase cyclophilin-type" evidence="6">
    <location>
        <begin position="18"/>
        <end position="169"/>
    </location>
</feature>
<evidence type="ECO:0000313" key="7">
    <source>
        <dbReference type="EMBL" id="CAK4033007.1"/>
    </source>
</evidence>
<dbReference type="GO" id="GO:0006457">
    <property type="term" value="P:protein folding"/>
    <property type="evidence" value="ECO:0007669"/>
    <property type="project" value="InterPro"/>
</dbReference>
<comment type="subcellular location">
    <subcellularLocation>
        <location evidence="2">Nucleus</location>
    </subcellularLocation>
</comment>
<dbReference type="GO" id="GO:0071013">
    <property type="term" value="C:catalytic step 2 spliceosome"/>
    <property type="evidence" value="ECO:0007669"/>
    <property type="project" value="TreeGrafter"/>
</dbReference>
<feature type="compositionally biased region" description="Basic and acidic residues" evidence="5">
    <location>
        <begin position="240"/>
        <end position="267"/>
    </location>
</feature>
<dbReference type="SUPFAM" id="SSF50891">
    <property type="entry name" value="Cyclophilin-like"/>
    <property type="match status" value="1"/>
</dbReference>
<evidence type="ECO:0000256" key="4">
    <source>
        <dbReference type="ARBA" id="ARBA00038509"/>
    </source>
</evidence>
<protein>
    <submittedName>
        <fullName evidence="7">Peptidyl-prolyl isomerase CWC27</fullName>
    </submittedName>
</protein>
<keyword evidence="8" id="KW-1185">Reference proteome</keyword>
<dbReference type="PRINTS" id="PR00153">
    <property type="entry name" value="CSAPPISMRASE"/>
</dbReference>
<dbReference type="InterPro" id="IPR002130">
    <property type="entry name" value="Cyclophilin-type_PPIase_dom"/>
</dbReference>
<gene>
    <name evidence="7" type="ORF">LECACI_7A008165</name>
</gene>